<evidence type="ECO:0000313" key="2">
    <source>
        <dbReference type="Proteomes" id="UP001523392"/>
    </source>
</evidence>
<evidence type="ECO:0000313" key="1">
    <source>
        <dbReference type="EMBL" id="MCO6419307.1"/>
    </source>
</evidence>
<proteinExistence type="predicted"/>
<keyword evidence="2" id="KW-1185">Reference proteome</keyword>
<dbReference type="RefSeq" id="WP_252955924.1">
    <property type="nucleotide sequence ID" value="NZ_JAFIRR010000185.1"/>
</dbReference>
<sequence>MARQRTFPADWCGPIRTADDLAATGRAAEAAAMMPQCRAAAFEAVAAALALVPPPSTARAFGIEQITLAAMGEALGDLKAVFALAMILSHQFTGAGRDEDACEAERVAGVLSPGIEACGPGSRRRR</sequence>
<dbReference type="EMBL" id="JAFIRR010000185">
    <property type="protein sequence ID" value="MCO6419307.1"/>
    <property type="molecule type" value="Genomic_DNA"/>
</dbReference>
<accession>A0ABT1DBJ0</accession>
<organism evidence="1 2">
    <name type="scientific">Siccirubricoccus soli</name>
    <dbReference type="NCBI Taxonomy" id="2899147"/>
    <lineage>
        <taxon>Bacteria</taxon>
        <taxon>Pseudomonadati</taxon>
        <taxon>Pseudomonadota</taxon>
        <taxon>Alphaproteobacteria</taxon>
        <taxon>Acetobacterales</taxon>
        <taxon>Roseomonadaceae</taxon>
        <taxon>Siccirubricoccus</taxon>
    </lineage>
</organism>
<comment type="caution">
    <text evidence="1">The sequence shown here is derived from an EMBL/GenBank/DDBJ whole genome shotgun (WGS) entry which is preliminary data.</text>
</comment>
<name>A0ABT1DBJ0_9PROT</name>
<dbReference type="Proteomes" id="UP001523392">
    <property type="component" value="Unassembled WGS sequence"/>
</dbReference>
<gene>
    <name evidence="1" type="ORF">JYK14_24555</name>
</gene>
<protein>
    <submittedName>
        <fullName evidence="1">Uncharacterized protein</fullName>
    </submittedName>
</protein>
<reference evidence="1 2" key="1">
    <citation type="submission" date="2021-12" db="EMBL/GenBank/DDBJ databases">
        <title>Siccirubricoccus leaddurans sp. nov., a high concentration Zn2+ tolerance bacterium.</title>
        <authorList>
            <person name="Cao Y."/>
        </authorList>
    </citation>
    <scope>NUCLEOTIDE SEQUENCE [LARGE SCALE GENOMIC DNA]</scope>
    <source>
        <strain evidence="1 2">KC 17139</strain>
    </source>
</reference>